<name>A0A1S8CTQ9_9GAMM</name>
<keyword evidence="3" id="KW-1185">Reference proteome</keyword>
<dbReference type="OrthoDB" id="6717367at2"/>
<dbReference type="RefSeq" id="WP_076878175.1">
    <property type="nucleotide sequence ID" value="NZ_MLCN01000022.1"/>
</dbReference>
<organism evidence="2 3">
    <name type="scientific">Alkanindiges hydrocarboniclasticus</name>
    <dbReference type="NCBI Taxonomy" id="1907941"/>
    <lineage>
        <taxon>Bacteria</taxon>
        <taxon>Pseudomonadati</taxon>
        <taxon>Pseudomonadota</taxon>
        <taxon>Gammaproteobacteria</taxon>
        <taxon>Moraxellales</taxon>
        <taxon>Moraxellaceae</taxon>
        <taxon>Alkanindiges</taxon>
    </lineage>
</organism>
<evidence type="ECO:0000256" key="1">
    <source>
        <dbReference type="SAM" id="MobiDB-lite"/>
    </source>
</evidence>
<sequence length="161" mass="17359">MRPAIYCQLNRFLLSNGLASLKTSLKKMLVSFLCLLLTNAAIGCWQHVVAQPQGQFAGIQSISCHQADNAGSLKHGSAPDHALQNSPSLAPDNSLDSTNHHSSNVKHQCALNCSLYTSPANVSPQVALTGNALLASKPFYLIANPLQAWLRDLERPPQFLS</sequence>
<dbReference type="AlphaFoldDB" id="A0A1S8CTQ9"/>
<gene>
    <name evidence="2" type="ORF">BKE30_08500</name>
</gene>
<feature type="region of interest" description="Disordered" evidence="1">
    <location>
        <begin position="74"/>
        <end position="101"/>
    </location>
</feature>
<comment type="caution">
    <text evidence="2">The sequence shown here is derived from an EMBL/GenBank/DDBJ whole genome shotgun (WGS) entry which is preliminary data.</text>
</comment>
<evidence type="ECO:0000313" key="3">
    <source>
        <dbReference type="Proteomes" id="UP000192132"/>
    </source>
</evidence>
<dbReference type="EMBL" id="MLCN01000022">
    <property type="protein sequence ID" value="ONG39810.1"/>
    <property type="molecule type" value="Genomic_DNA"/>
</dbReference>
<protein>
    <recommendedName>
        <fullName evidence="4">DUF2946 domain-containing protein</fullName>
    </recommendedName>
</protein>
<reference evidence="2 3" key="1">
    <citation type="submission" date="2016-10" db="EMBL/GenBank/DDBJ databases">
        <title>Draft Genome sequence of Alkanindiges sp. strain H1.</title>
        <authorList>
            <person name="Subhash Y."/>
            <person name="Lee S."/>
        </authorList>
    </citation>
    <scope>NUCLEOTIDE SEQUENCE [LARGE SCALE GENOMIC DNA]</scope>
    <source>
        <strain evidence="2 3">H1</strain>
    </source>
</reference>
<evidence type="ECO:0000313" key="2">
    <source>
        <dbReference type="EMBL" id="ONG39810.1"/>
    </source>
</evidence>
<dbReference type="Proteomes" id="UP000192132">
    <property type="component" value="Unassembled WGS sequence"/>
</dbReference>
<proteinExistence type="predicted"/>
<evidence type="ECO:0008006" key="4">
    <source>
        <dbReference type="Google" id="ProtNLM"/>
    </source>
</evidence>
<accession>A0A1S8CTQ9</accession>